<feature type="region of interest" description="Disordered" evidence="1">
    <location>
        <begin position="361"/>
        <end position="450"/>
    </location>
</feature>
<feature type="region of interest" description="Disordered" evidence="1">
    <location>
        <begin position="95"/>
        <end position="141"/>
    </location>
</feature>
<feature type="compositionally biased region" description="Basic residues" evidence="1">
    <location>
        <begin position="942"/>
        <end position="953"/>
    </location>
</feature>
<dbReference type="Proteomes" id="UP000038045">
    <property type="component" value="Unplaced"/>
</dbReference>
<evidence type="ECO:0000313" key="2">
    <source>
        <dbReference type="Proteomes" id="UP000038045"/>
    </source>
</evidence>
<feature type="region of interest" description="Disordered" evidence="1">
    <location>
        <begin position="564"/>
        <end position="636"/>
    </location>
</feature>
<accession>A0A0N4ZZV5</accession>
<organism evidence="2 3">
    <name type="scientific">Parastrongyloides trichosuri</name>
    <name type="common">Possum-specific nematode worm</name>
    <dbReference type="NCBI Taxonomy" id="131310"/>
    <lineage>
        <taxon>Eukaryota</taxon>
        <taxon>Metazoa</taxon>
        <taxon>Ecdysozoa</taxon>
        <taxon>Nematoda</taxon>
        <taxon>Chromadorea</taxon>
        <taxon>Rhabditida</taxon>
        <taxon>Tylenchina</taxon>
        <taxon>Panagrolaimomorpha</taxon>
        <taxon>Strongyloidoidea</taxon>
        <taxon>Strongyloididae</taxon>
        <taxon>Parastrongyloides</taxon>
    </lineage>
</organism>
<sequence length="1369" mass="144996">MALGHVAAVDAVDLERHHRAVEQGDDALERPHPAQGAGAPAHRLGPGEAADDLIDGLGEDLGRLTALVADLGEPDAVALDQLVLGQAGLAQEAFQRLSRGRDRRSPGSGGADPQRRSAPPSSGRRPSDGPTPCVPGRARRPAAYGRGFLRRRFRGEAGASGGRALVFDLGQCAGFAEVADAADIALAFGYRDNATGIHQIENMRGLDAPGHRRAGPAADPVAPSWSGNARPRAPCPRSGASARRRHSRGNWLRTAGARSQGRPRRSHPQQSGYHAGQYQCQSLSASRDTAPAGSAGLASAIPDTGSNAAYGSGFHRSGRLSDGVTAAHRQHSTALAPERAKWWTDAAYPPLLPCRKAAKLRSPGRPSICAGSGSGPGRIGVRSSRRLGARAGNSTGRGISQQAGPHPPAGALQRDRRVFRRRRIVEQAEDRRARARHPRQATARRGVHGGQRLAYARRDAQGGRLQIIALGLQPVDHGGGRPVGGGVRAVGAACGRIVIGAVDRPRRRRQTGVEQDRVQRRQARLVAQVVAPARRPGRAGAQAHGTVGPDHARDGFQRRLEAACPASPPPAAPRCRPPRPGPAVREGSDCRPRPPACRRTGRGREPTGRRLRAARRGRRHRRRPSGWPAGGSRHRPRIRLRNARAGVVGRFLTQLVAQLGLDLGLALGLDLQRQDAVPLEARLALTPHGPVGVAEVVVDLGVGGLLGHGLFQVIDRLVELAAMILGPAQRVLDIAVRRIGGERPRDHLGPLLDPHAAVDPEVAKVVEHGRIVGLLLQRSPQLGLGLRLAVQRLIGGAAQEVHLETLIRDVEQGAVQHRQSLVEAFHLHQLTGQQIGDAGLMRARLGGAAQLGERRLGLTVLLEAERALHPGGGVDLHVLTPHLGQGRARRRLQFGLLQGLSDEEAVLVRRLKVQGQPQIDDAELQRALGDDLIGRGLHRQRRALTQGRSRRRTALGQHASAGRHRRPFGRAGRDGGVILNQSLVALAAPLQKLAVGQAEQARGQGVAGQVAPLGVGLVIAAAQLQQPGAVGAGHQGADRVQIGRRQGQGAIPVARSRRDPRLDIEAGAGVRLADGRGLQHGVRLARIAVDEGLHRRDQTSGLNDDGRDALPLRRDAGGDVEVARQQRGGEGLFAHAGLFGGQGLDTVQIVGARLALAAGQGVAARQVVAVGAAAFGVGRDRGPDRRDRRLLGRLGRVGDDDFGVLALGVGAFGVGRGRFGPPPPSGVTQVMFCEGSLMSQVLQCTQFWALIWKRGSAVFLAEHLVYAGRAVALRRQLQVGRLVLGVVGVGDEDRRQLVERQLAVRLGIGDRLEVLGQTGRCRVRLGVLHGPEEGEAAGQVIDPHVEHADRAAHHGAQLGQHGLGVTDDL</sequence>
<feature type="region of interest" description="Disordered" evidence="1">
    <location>
        <begin position="210"/>
        <end position="298"/>
    </location>
</feature>
<dbReference type="WBParaSite" id="PTRK_0001457800.1">
    <property type="protein sequence ID" value="PTRK_0001457800.1"/>
    <property type="gene ID" value="PTRK_0001457800"/>
</dbReference>
<reference evidence="3" key="1">
    <citation type="submission" date="2017-02" db="UniProtKB">
        <authorList>
            <consortium name="WormBaseParasite"/>
        </authorList>
    </citation>
    <scope>IDENTIFICATION</scope>
</reference>
<protein>
    <submittedName>
        <fullName evidence="3">Transposase</fullName>
    </submittedName>
</protein>
<feature type="compositionally biased region" description="Basic residues" evidence="1">
    <location>
        <begin position="609"/>
        <end position="624"/>
    </location>
</feature>
<feature type="region of interest" description="Disordered" evidence="1">
    <location>
        <begin position="942"/>
        <end position="971"/>
    </location>
</feature>
<evidence type="ECO:0000256" key="1">
    <source>
        <dbReference type="SAM" id="MobiDB-lite"/>
    </source>
</evidence>
<feature type="compositionally biased region" description="Polar residues" evidence="1">
    <location>
        <begin position="392"/>
        <end position="403"/>
    </location>
</feature>
<keyword evidence="2" id="KW-1185">Reference proteome</keyword>
<feature type="region of interest" description="Disordered" evidence="1">
    <location>
        <begin position="23"/>
        <end position="51"/>
    </location>
</feature>
<name>A0A0N4ZZV5_PARTI</name>
<feature type="compositionally biased region" description="Basic and acidic residues" evidence="1">
    <location>
        <begin position="23"/>
        <end position="32"/>
    </location>
</feature>
<feature type="compositionally biased region" description="Polar residues" evidence="1">
    <location>
        <begin position="268"/>
        <end position="287"/>
    </location>
</feature>
<proteinExistence type="predicted"/>
<feature type="compositionally biased region" description="Low complexity" evidence="1">
    <location>
        <begin position="33"/>
        <end position="42"/>
    </location>
</feature>
<evidence type="ECO:0000313" key="3">
    <source>
        <dbReference type="WBParaSite" id="PTRK_0001457800.1"/>
    </source>
</evidence>